<organism evidence="1 2">
    <name type="scientific">Nocardiopsis lambiniae</name>
    <dbReference type="NCBI Taxonomy" id="3075539"/>
    <lineage>
        <taxon>Bacteria</taxon>
        <taxon>Bacillati</taxon>
        <taxon>Actinomycetota</taxon>
        <taxon>Actinomycetes</taxon>
        <taxon>Streptosporangiales</taxon>
        <taxon>Nocardiopsidaceae</taxon>
        <taxon>Nocardiopsis</taxon>
    </lineage>
</organism>
<dbReference type="EMBL" id="JAVREP010000010">
    <property type="protein sequence ID" value="MDT0330023.1"/>
    <property type="molecule type" value="Genomic_DNA"/>
</dbReference>
<evidence type="ECO:0000313" key="2">
    <source>
        <dbReference type="Proteomes" id="UP001183390"/>
    </source>
</evidence>
<reference evidence="2" key="1">
    <citation type="submission" date="2023-07" db="EMBL/GenBank/DDBJ databases">
        <title>30 novel species of actinomycetes from the DSMZ collection.</title>
        <authorList>
            <person name="Nouioui I."/>
        </authorList>
    </citation>
    <scope>NUCLEOTIDE SEQUENCE [LARGE SCALE GENOMIC DNA]</scope>
    <source>
        <strain evidence="2">DSM 44743</strain>
    </source>
</reference>
<keyword evidence="2" id="KW-1185">Reference proteome</keyword>
<name>A0ABU2MBH3_9ACTN</name>
<gene>
    <name evidence="1" type="ORF">RM479_16550</name>
</gene>
<accession>A0ABU2MBH3</accession>
<dbReference type="RefSeq" id="WP_311512616.1">
    <property type="nucleotide sequence ID" value="NZ_JAVREP010000010.1"/>
</dbReference>
<comment type="caution">
    <text evidence="1">The sequence shown here is derived from an EMBL/GenBank/DDBJ whole genome shotgun (WGS) entry which is preliminary data.</text>
</comment>
<proteinExistence type="predicted"/>
<evidence type="ECO:0000313" key="1">
    <source>
        <dbReference type="EMBL" id="MDT0330023.1"/>
    </source>
</evidence>
<sequence length="131" mass="14413">MYGKTAVEWEQLVDATVHVLEERARAGAVVTYTEVNRALVVRTGQRPFDFSQPDDRAAVGRLLGEAVERTLDEVGAMISAITLYQGGNDPGPGFYALAAEKGLLTPKASPAQRLNFWTGQANRVYAHYRFL</sequence>
<protein>
    <submittedName>
        <fullName evidence="1">Uncharacterized protein</fullName>
    </submittedName>
</protein>
<dbReference type="Proteomes" id="UP001183390">
    <property type="component" value="Unassembled WGS sequence"/>
</dbReference>